<keyword evidence="7 14" id="KW-0812">Transmembrane</keyword>
<dbReference type="Gene3D" id="6.10.340.10">
    <property type="match status" value="1"/>
</dbReference>
<feature type="transmembrane region" description="Helical" evidence="14">
    <location>
        <begin position="171"/>
        <end position="190"/>
    </location>
</feature>
<dbReference type="SMART" id="SM00388">
    <property type="entry name" value="HisKA"/>
    <property type="match status" value="1"/>
</dbReference>
<keyword evidence="5" id="KW-0597">Phosphoprotein</keyword>
<dbReference type="AlphaFoldDB" id="A0A4P8IBK1"/>
<evidence type="ECO:0000256" key="10">
    <source>
        <dbReference type="ARBA" id="ARBA00022840"/>
    </source>
</evidence>
<dbReference type="OrthoDB" id="9786919at2"/>
<dbReference type="SUPFAM" id="SSF158472">
    <property type="entry name" value="HAMP domain-like"/>
    <property type="match status" value="1"/>
</dbReference>
<dbReference type="CDD" id="cd00082">
    <property type="entry name" value="HisKA"/>
    <property type="match status" value="1"/>
</dbReference>
<evidence type="ECO:0000256" key="1">
    <source>
        <dbReference type="ARBA" id="ARBA00000085"/>
    </source>
</evidence>
<dbReference type="PROSITE" id="PS50885">
    <property type="entry name" value="HAMP"/>
    <property type="match status" value="1"/>
</dbReference>
<evidence type="ECO:0000256" key="3">
    <source>
        <dbReference type="ARBA" id="ARBA00012438"/>
    </source>
</evidence>
<dbReference type="Gene3D" id="1.10.287.130">
    <property type="match status" value="1"/>
</dbReference>
<reference evidence="17 18" key="1">
    <citation type="submission" date="2019-05" db="EMBL/GenBank/DDBJ databases">
        <title>Complete genome sequencing of Anaerostipes rhamnosivorans.</title>
        <authorList>
            <person name="Bui T.P.N."/>
            <person name="de Vos W.M."/>
        </authorList>
    </citation>
    <scope>NUCLEOTIDE SEQUENCE [LARGE SCALE GENOMIC DNA]</scope>
    <source>
        <strain evidence="17 18">1y2</strain>
    </source>
</reference>
<accession>A0A4P8IBK1</accession>
<evidence type="ECO:0000313" key="17">
    <source>
        <dbReference type="EMBL" id="QCP34988.1"/>
    </source>
</evidence>
<dbReference type="GO" id="GO:0005886">
    <property type="term" value="C:plasma membrane"/>
    <property type="evidence" value="ECO:0007669"/>
    <property type="project" value="UniProtKB-SubCell"/>
</dbReference>
<keyword evidence="8" id="KW-0547">Nucleotide-binding</keyword>
<keyword evidence="10" id="KW-0067">ATP-binding</keyword>
<name>A0A4P8IBK1_9FIRM</name>
<dbReference type="EC" id="2.7.13.3" evidence="3"/>
<dbReference type="SMART" id="SM00304">
    <property type="entry name" value="HAMP"/>
    <property type="match status" value="1"/>
</dbReference>
<dbReference type="PROSITE" id="PS50109">
    <property type="entry name" value="HIS_KIN"/>
    <property type="match status" value="1"/>
</dbReference>
<dbReference type="Pfam" id="PF02518">
    <property type="entry name" value="HATPase_c"/>
    <property type="match status" value="1"/>
</dbReference>
<feature type="domain" description="Histidine kinase" evidence="15">
    <location>
        <begin position="255"/>
        <end position="468"/>
    </location>
</feature>
<dbReference type="SMART" id="SM00387">
    <property type="entry name" value="HATPase_c"/>
    <property type="match status" value="1"/>
</dbReference>
<evidence type="ECO:0000256" key="12">
    <source>
        <dbReference type="ARBA" id="ARBA00023012"/>
    </source>
</evidence>
<keyword evidence="6" id="KW-0808">Transferase</keyword>
<dbReference type="Proteomes" id="UP000298653">
    <property type="component" value="Chromosome"/>
</dbReference>
<dbReference type="SUPFAM" id="SSF55874">
    <property type="entry name" value="ATPase domain of HSP90 chaperone/DNA topoisomerase II/histidine kinase"/>
    <property type="match status" value="1"/>
</dbReference>
<dbReference type="InterPro" id="IPR036890">
    <property type="entry name" value="HATPase_C_sf"/>
</dbReference>
<evidence type="ECO:0000256" key="7">
    <source>
        <dbReference type="ARBA" id="ARBA00022692"/>
    </source>
</evidence>
<comment type="subcellular location">
    <subcellularLocation>
        <location evidence="2">Cell membrane</location>
        <topology evidence="2">Multi-pass membrane protein</topology>
    </subcellularLocation>
</comment>
<dbReference type="CDD" id="cd06225">
    <property type="entry name" value="HAMP"/>
    <property type="match status" value="1"/>
</dbReference>
<dbReference type="InterPro" id="IPR003661">
    <property type="entry name" value="HisK_dim/P_dom"/>
</dbReference>
<protein>
    <recommendedName>
        <fullName evidence="3">histidine kinase</fullName>
        <ecNumber evidence="3">2.7.13.3</ecNumber>
    </recommendedName>
</protein>
<dbReference type="InterPro" id="IPR050398">
    <property type="entry name" value="HssS/ArlS-like"/>
</dbReference>
<dbReference type="CDD" id="cd00075">
    <property type="entry name" value="HATPase"/>
    <property type="match status" value="1"/>
</dbReference>
<dbReference type="InterPro" id="IPR003594">
    <property type="entry name" value="HATPase_dom"/>
</dbReference>
<dbReference type="PANTHER" id="PTHR45528">
    <property type="entry name" value="SENSOR HISTIDINE KINASE CPXA"/>
    <property type="match status" value="1"/>
</dbReference>
<keyword evidence="4" id="KW-1003">Cell membrane</keyword>
<evidence type="ECO:0000259" key="15">
    <source>
        <dbReference type="PROSITE" id="PS50109"/>
    </source>
</evidence>
<dbReference type="GO" id="GO:0005524">
    <property type="term" value="F:ATP binding"/>
    <property type="evidence" value="ECO:0007669"/>
    <property type="project" value="UniProtKB-KW"/>
</dbReference>
<dbReference type="PANTHER" id="PTHR45528:SF1">
    <property type="entry name" value="SENSOR HISTIDINE KINASE CPXA"/>
    <property type="match status" value="1"/>
</dbReference>
<evidence type="ECO:0000256" key="9">
    <source>
        <dbReference type="ARBA" id="ARBA00022777"/>
    </source>
</evidence>
<evidence type="ECO:0000259" key="16">
    <source>
        <dbReference type="PROSITE" id="PS50885"/>
    </source>
</evidence>
<feature type="domain" description="HAMP" evidence="16">
    <location>
        <begin position="188"/>
        <end position="240"/>
    </location>
</feature>
<keyword evidence="12" id="KW-0902">Two-component regulatory system</keyword>
<dbReference type="Gene3D" id="3.30.565.10">
    <property type="entry name" value="Histidine kinase-like ATPase, C-terminal domain"/>
    <property type="match status" value="1"/>
</dbReference>
<keyword evidence="18" id="KW-1185">Reference proteome</keyword>
<dbReference type="SUPFAM" id="SSF47384">
    <property type="entry name" value="Homodimeric domain of signal transducing histidine kinase"/>
    <property type="match status" value="1"/>
</dbReference>
<evidence type="ECO:0000256" key="8">
    <source>
        <dbReference type="ARBA" id="ARBA00022741"/>
    </source>
</evidence>
<keyword evidence="9 17" id="KW-0418">Kinase</keyword>
<evidence type="ECO:0000256" key="13">
    <source>
        <dbReference type="ARBA" id="ARBA00023136"/>
    </source>
</evidence>
<evidence type="ECO:0000313" key="18">
    <source>
        <dbReference type="Proteomes" id="UP000298653"/>
    </source>
</evidence>
<evidence type="ECO:0000256" key="5">
    <source>
        <dbReference type="ARBA" id="ARBA00022553"/>
    </source>
</evidence>
<gene>
    <name evidence="17" type="ORF">AR1Y2_1534</name>
</gene>
<feature type="transmembrane region" description="Helical" evidence="14">
    <location>
        <begin position="6"/>
        <end position="27"/>
    </location>
</feature>
<evidence type="ECO:0000256" key="14">
    <source>
        <dbReference type="SAM" id="Phobius"/>
    </source>
</evidence>
<dbReference type="InterPro" id="IPR005467">
    <property type="entry name" value="His_kinase_dom"/>
</dbReference>
<dbReference type="PRINTS" id="PR00344">
    <property type="entry name" value="BCTRLSENSOR"/>
</dbReference>
<evidence type="ECO:0000256" key="6">
    <source>
        <dbReference type="ARBA" id="ARBA00022679"/>
    </source>
</evidence>
<dbReference type="InterPro" id="IPR036097">
    <property type="entry name" value="HisK_dim/P_sf"/>
</dbReference>
<evidence type="ECO:0000256" key="4">
    <source>
        <dbReference type="ARBA" id="ARBA00022475"/>
    </source>
</evidence>
<proteinExistence type="predicted"/>
<evidence type="ECO:0000256" key="11">
    <source>
        <dbReference type="ARBA" id="ARBA00022989"/>
    </source>
</evidence>
<keyword evidence="13 14" id="KW-0472">Membrane</keyword>
<comment type="catalytic activity">
    <reaction evidence="1">
        <text>ATP + protein L-histidine = ADP + protein N-phospho-L-histidine.</text>
        <dbReference type="EC" id="2.7.13.3"/>
    </reaction>
</comment>
<dbReference type="InterPro" id="IPR004358">
    <property type="entry name" value="Sig_transdc_His_kin-like_C"/>
</dbReference>
<dbReference type="InterPro" id="IPR003660">
    <property type="entry name" value="HAMP_dom"/>
</dbReference>
<dbReference type="KEGG" id="arf:AR1Y2_1534"/>
<dbReference type="Pfam" id="PF00672">
    <property type="entry name" value="HAMP"/>
    <property type="match status" value="1"/>
</dbReference>
<keyword evidence="11 14" id="KW-1133">Transmembrane helix</keyword>
<organism evidence="17 18">
    <name type="scientific">Anaerostipes rhamnosivorans</name>
    <dbReference type="NCBI Taxonomy" id="1229621"/>
    <lineage>
        <taxon>Bacteria</taxon>
        <taxon>Bacillati</taxon>
        <taxon>Bacillota</taxon>
        <taxon>Clostridia</taxon>
        <taxon>Lachnospirales</taxon>
        <taxon>Lachnospiraceae</taxon>
        <taxon>Anaerostipes</taxon>
    </lineage>
</organism>
<dbReference type="Pfam" id="PF00512">
    <property type="entry name" value="HisKA"/>
    <property type="match status" value="1"/>
</dbReference>
<dbReference type="EMBL" id="CP040058">
    <property type="protein sequence ID" value="QCP34988.1"/>
    <property type="molecule type" value="Genomic_DNA"/>
</dbReference>
<dbReference type="RefSeq" id="WP_137328424.1">
    <property type="nucleotide sequence ID" value="NZ_CP040058.1"/>
</dbReference>
<evidence type="ECO:0000256" key="2">
    <source>
        <dbReference type="ARBA" id="ARBA00004651"/>
    </source>
</evidence>
<sequence>MKFSWKVFLSIITATMLTFSIGGYFLIQSTFQSSLRQAVEMAYQENDIFRATLGASIAVSPPESSSPENTVKKLAGSISLSSPGKERKFRICDSRYQQLFSDLSFQVPDTVIKTLDARHAGYSILKQEGRYYLQSACRFTVDDKVFYLENVRDISTLYEMKENQLALYQKISLILIITLGIAVFCLTNWLTRPLRILSKAVRAFAAGDLKIRSEITSEDEIGSLAEDFNSMAGQLEQKICELKDAALRQEMFMGSFAHELKTPMTSIIGYADTLRSRGLSEQQRFQAANYIFEEGRRLESLSLKLMDLIVLDKQEISMRTVFASDLFERVQRLVEPLLNTSGIIFDCSFEEGTFWGEPDLLQSLCLNLIDNARKAVGEDGMICFEGRADENGYTLCIQDNGRGMTEEDMSRVTEAFYMADKSRARKEGGAGLGLSLCRRIVELHGAKMEFVSKVSEGTAVTIRFRKERSDEA</sequence>
<dbReference type="GO" id="GO:0000155">
    <property type="term" value="F:phosphorelay sensor kinase activity"/>
    <property type="evidence" value="ECO:0007669"/>
    <property type="project" value="InterPro"/>
</dbReference>